<organism evidence="1">
    <name type="scientific">human gut metagenome</name>
    <dbReference type="NCBI Taxonomy" id="408170"/>
    <lineage>
        <taxon>unclassified sequences</taxon>
        <taxon>metagenomes</taxon>
        <taxon>organismal metagenomes</taxon>
    </lineage>
</organism>
<gene>
    <name evidence="1" type="ORF">Q604_UNBC00593G0002</name>
</gene>
<reference evidence="1" key="1">
    <citation type="submission" date="2013-12" db="EMBL/GenBank/DDBJ databases">
        <title>A Varibaculum cambriense genome reconstructed from a premature infant gut community with otherwise low bacterial novelty that shifts toward anaerobic metabolism during the third week of life.</title>
        <authorList>
            <person name="Brown C.T."/>
            <person name="Sharon I."/>
            <person name="Thomas B.C."/>
            <person name="Castelle C.J."/>
            <person name="Morowitz M.J."/>
            <person name="Banfield J.F."/>
        </authorList>
    </citation>
    <scope>NUCLEOTIDE SEQUENCE</scope>
</reference>
<protein>
    <submittedName>
        <fullName evidence="1">Three-deoxy-D-manno-octulosonic-acid transferase protein</fullName>
    </submittedName>
</protein>
<accession>W1YW62</accession>
<comment type="caution">
    <text evidence="1">The sequence shown here is derived from an EMBL/GenBank/DDBJ whole genome shotgun (WGS) entry which is preliminary data.</text>
</comment>
<sequence>GKELTDMVLRLCKDKDLSTEMGQNCLDIIRENRGATQRNTQELRQLFEKHHIIP</sequence>
<proteinExistence type="predicted"/>
<evidence type="ECO:0000313" key="1">
    <source>
        <dbReference type="EMBL" id="ETJ45419.1"/>
    </source>
</evidence>
<keyword evidence="1" id="KW-0808">Transferase</keyword>
<dbReference type="EMBL" id="AZMM01000593">
    <property type="protein sequence ID" value="ETJ45419.1"/>
    <property type="molecule type" value="Genomic_DNA"/>
</dbReference>
<feature type="non-terminal residue" evidence="1">
    <location>
        <position position="1"/>
    </location>
</feature>
<dbReference type="AlphaFoldDB" id="W1YW62"/>
<dbReference type="GO" id="GO:0016740">
    <property type="term" value="F:transferase activity"/>
    <property type="evidence" value="ECO:0007669"/>
    <property type="project" value="UniProtKB-KW"/>
</dbReference>
<name>W1YW62_9ZZZZ</name>